<proteinExistence type="predicted"/>
<dbReference type="NCBIfam" id="TIGR01635">
    <property type="entry name" value="tail_comp_S"/>
    <property type="match status" value="1"/>
</dbReference>
<gene>
    <name evidence="1" type="ORF">SAMN05428998_14843</name>
</gene>
<dbReference type="AlphaFoldDB" id="A0A1Y6CRL5"/>
<dbReference type="InterPro" id="IPR006522">
    <property type="entry name" value="Phage_virion_morphogenesis"/>
</dbReference>
<evidence type="ECO:0000313" key="1">
    <source>
        <dbReference type="EMBL" id="SMF83056.1"/>
    </source>
</evidence>
<dbReference type="Pfam" id="PF05069">
    <property type="entry name" value="Phage_tail_S"/>
    <property type="match status" value="1"/>
</dbReference>
<dbReference type="STRING" id="560819.SAMN05428998_14843"/>
<dbReference type="RefSeq" id="WP_085127065.1">
    <property type="nucleotide sequence ID" value="NZ_FWZX01000048.1"/>
</dbReference>
<reference evidence="1 2" key="1">
    <citation type="submission" date="2017-04" db="EMBL/GenBank/DDBJ databases">
        <authorList>
            <person name="Afonso C.L."/>
            <person name="Miller P.J."/>
            <person name="Scott M.A."/>
            <person name="Spackman E."/>
            <person name="Goraichik I."/>
            <person name="Dimitrov K.M."/>
            <person name="Suarez D.L."/>
            <person name="Swayne D.E."/>
        </authorList>
    </citation>
    <scope>NUCLEOTIDE SEQUENCE [LARGE SCALE GENOMIC DNA]</scope>
    <source>
        <strain evidence="1 2">USBA 355</strain>
    </source>
</reference>
<evidence type="ECO:0000313" key="2">
    <source>
        <dbReference type="Proteomes" id="UP000192917"/>
    </source>
</evidence>
<dbReference type="Proteomes" id="UP000192917">
    <property type="component" value="Unassembled WGS sequence"/>
</dbReference>
<dbReference type="EMBL" id="FWZX01000048">
    <property type="protein sequence ID" value="SMF83056.1"/>
    <property type="molecule type" value="Genomic_DNA"/>
</dbReference>
<protein>
    <submittedName>
        <fullName evidence="1">Phage virion morphogenesis (Putative tail completion) protein</fullName>
    </submittedName>
</protein>
<name>A0A1Y6CRL5_9PROT</name>
<keyword evidence="2" id="KW-1185">Reference proteome</keyword>
<accession>A0A1Y6CRL5</accession>
<organism evidence="1 2">
    <name type="scientific">Tistlia consotensis USBA 355</name>
    <dbReference type="NCBI Taxonomy" id="560819"/>
    <lineage>
        <taxon>Bacteria</taxon>
        <taxon>Pseudomonadati</taxon>
        <taxon>Pseudomonadota</taxon>
        <taxon>Alphaproteobacteria</taxon>
        <taxon>Rhodospirillales</taxon>
        <taxon>Rhodovibrionaceae</taxon>
        <taxon>Tistlia</taxon>
    </lineage>
</organism>
<sequence>MAGAQVSLSIDDQAVREAFVALLSRADDLTPVMEEVGAALVASTQLRFERGQAPGGSPWPPSLRVLHRGGNTLVESGRLRDSITYEASPTGVRVGTNVVYGAIHQFGGTIRKYAQSRAIYRRYNETTGELSNRFVKRRRSNFLSYHEVGEHEVKIPARPYLGIDEADQAEILATLQDWIGGAAPGAVE</sequence>